<protein>
    <submittedName>
        <fullName evidence="3">M55 family metallopeptidase</fullName>
    </submittedName>
</protein>
<dbReference type="InterPro" id="IPR036177">
    <property type="entry name" value="Peptidase_M55_sf"/>
</dbReference>
<dbReference type="Gene3D" id="3.30.1360.130">
    <property type="entry name" value="Dipeptide transport protein"/>
    <property type="match status" value="1"/>
</dbReference>
<evidence type="ECO:0000256" key="2">
    <source>
        <dbReference type="PIRSR" id="PIRSR015853-2"/>
    </source>
</evidence>
<proteinExistence type="predicted"/>
<accession>A0A931LTR4</accession>
<feature type="binding site" evidence="2">
    <location>
        <position position="8"/>
    </location>
    <ligand>
        <name>Zn(2+)</name>
        <dbReference type="ChEBI" id="CHEBI:29105"/>
        <label>1</label>
    </ligand>
</feature>
<dbReference type="InterPro" id="IPR027476">
    <property type="entry name" value="DppA_N"/>
</dbReference>
<dbReference type="InterPro" id="IPR007035">
    <property type="entry name" value="Peptidase_M55"/>
</dbReference>
<organism evidence="3 4">
    <name type="scientific">Fimbriimonas ginsengisoli</name>
    <dbReference type="NCBI Taxonomy" id="1005039"/>
    <lineage>
        <taxon>Bacteria</taxon>
        <taxon>Bacillati</taxon>
        <taxon>Armatimonadota</taxon>
        <taxon>Fimbriimonadia</taxon>
        <taxon>Fimbriimonadales</taxon>
        <taxon>Fimbriimonadaceae</taxon>
        <taxon>Fimbriimonas</taxon>
    </lineage>
</organism>
<evidence type="ECO:0000256" key="1">
    <source>
        <dbReference type="PIRSR" id="PIRSR015853-1"/>
    </source>
</evidence>
<dbReference type="Pfam" id="PF04951">
    <property type="entry name" value="Peptidase_M55"/>
    <property type="match status" value="1"/>
</dbReference>
<keyword evidence="2" id="KW-0479">Metal-binding</keyword>
<evidence type="ECO:0000313" key="3">
    <source>
        <dbReference type="EMBL" id="MBI1756024.1"/>
    </source>
</evidence>
<name>A0A931LTR4_FIMGI</name>
<feature type="binding site" evidence="2">
    <location>
        <position position="8"/>
    </location>
    <ligand>
        <name>Zn(2+)</name>
        <dbReference type="ChEBI" id="CHEBI:29105"/>
        <label>2</label>
    </ligand>
</feature>
<feature type="binding site" evidence="2">
    <location>
        <position position="137"/>
    </location>
    <ligand>
        <name>Zn(2+)</name>
        <dbReference type="ChEBI" id="CHEBI:29105"/>
        <label>2</label>
    </ligand>
</feature>
<dbReference type="EMBL" id="JACOSL010000019">
    <property type="protein sequence ID" value="MBI1756024.1"/>
    <property type="molecule type" value="Genomic_DNA"/>
</dbReference>
<dbReference type="CDD" id="cd08663">
    <property type="entry name" value="DAP_dppA_1"/>
    <property type="match status" value="1"/>
</dbReference>
<feature type="active site" description="Nucleophile" evidence="1">
    <location>
        <position position="119"/>
    </location>
</feature>
<dbReference type="PIRSF" id="PIRSF015853">
    <property type="entry name" value="Pep_DppA"/>
    <property type="match status" value="1"/>
</dbReference>
<dbReference type="SUPFAM" id="SSF63992">
    <property type="entry name" value="Dipeptide transport protein"/>
    <property type="match status" value="1"/>
</dbReference>
<feature type="binding site" evidence="2">
    <location>
        <position position="107"/>
    </location>
    <ligand>
        <name>Zn(2+)</name>
        <dbReference type="ChEBI" id="CHEBI:29105"/>
        <label>2</label>
    </ligand>
</feature>
<gene>
    <name evidence="3" type="ORF">HYR64_02840</name>
</gene>
<feature type="binding site" evidence="2">
    <location>
        <position position="10"/>
    </location>
    <ligand>
        <name>Zn(2+)</name>
        <dbReference type="ChEBI" id="CHEBI:29105"/>
        <label>1</label>
    </ligand>
</feature>
<comment type="caution">
    <text evidence="3">The sequence shown here is derived from an EMBL/GenBank/DDBJ whole genome shotgun (WGS) entry which is preliminary data.</text>
</comment>
<dbReference type="Proteomes" id="UP000727962">
    <property type="component" value="Unassembled WGS sequence"/>
</dbReference>
<dbReference type="AlphaFoldDB" id="A0A931LTR4"/>
<feature type="binding site" evidence="2">
    <location>
        <position position="62"/>
    </location>
    <ligand>
        <name>Zn(2+)</name>
        <dbReference type="ChEBI" id="CHEBI:29105"/>
        <label>2</label>
    </ligand>
</feature>
<dbReference type="Gene3D" id="3.40.50.10780">
    <property type="entry name" value="Dipeptide transport protein"/>
    <property type="match status" value="1"/>
</dbReference>
<reference evidence="3" key="1">
    <citation type="submission" date="2020-07" db="EMBL/GenBank/DDBJ databases">
        <title>Huge and variable diversity of episymbiotic CPR bacteria and DPANN archaea in groundwater ecosystems.</title>
        <authorList>
            <person name="He C.Y."/>
            <person name="Keren R."/>
            <person name="Whittaker M."/>
            <person name="Farag I.F."/>
            <person name="Doudna J."/>
            <person name="Cate J.H.D."/>
            <person name="Banfield J.F."/>
        </authorList>
    </citation>
    <scope>NUCLEOTIDE SEQUENCE</scope>
    <source>
        <strain evidence="3">NC_groundwater_17_Pr7_B-0.1um_64_12</strain>
    </source>
</reference>
<evidence type="ECO:0000313" key="4">
    <source>
        <dbReference type="Proteomes" id="UP000727962"/>
    </source>
</evidence>
<sequence>MDVFISVDLEGITGTVSFSQCDHPDGKSEYPYARRMMTHDVNAAIRGARLAGAKRIVVKDAHWTCKNLLIDELETGIELISGFGGEKDGMMDGVDSSFGAAMLVGYHVMPGGSPGVMDHALVGGLHRFLVNGEAWGEIATSAAVAAEYGVPLVAVSSDESGCEEARRMVPFVETFATKQGMAHSAARCLHPSVTGPGIEAASKRGVEGASRIKPARCPGPVTMRAEFVTTDEADPGTIVEGVTRVDGYTLEWTRPDFLSAHRLMQVVFRLSMVGRKADD</sequence>
<keyword evidence="2" id="KW-0862">Zinc</keyword>
<dbReference type="GO" id="GO:0046872">
    <property type="term" value="F:metal ion binding"/>
    <property type="evidence" value="ECO:0007669"/>
    <property type="project" value="UniProtKB-KW"/>
</dbReference>